<gene>
    <name evidence="3" type="ORF">HYN59_07855</name>
</gene>
<name>A0A2S1QXD6_9FLAO</name>
<organism evidence="3 4">
    <name type="scientific">Flavobacterium album</name>
    <dbReference type="NCBI Taxonomy" id="2175091"/>
    <lineage>
        <taxon>Bacteria</taxon>
        <taxon>Pseudomonadati</taxon>
        <taxon>Bacteroidota</taxon>
        <taxon>Flavobacteriia</taxon>
        <taxon>Flavobacteriales</taxon>
        <taxon>Flavobacteriaceae</taxon>
        <taxon>Flavobacterium</taxon>
    </lineage>
</organism>
<feature type="region of interest" description="Disordered" evidence="1">
    <location>
        <begin position="1"/>
        <end position="27"/>
    </location>
</feature>
<feature type="compositionally biased region" description="Basic and acidic residues" evidence="1">
    <location>
        <begin position="129"/>
        <end position="150"/>
    </location>
</feature>
<protein>
    <submittedName>
        <fullName evidence="3">Uncharacterized protein</fullName>
    </submittedName>
</protein>
<keyword evidence="4" id="KW-1185">Reference proteome</keyword>
<dbReference type="EMBL" id="CP029186">
    <property type="protein sequence ID" value="AWH85045.1"/>
    <property type="molecule type" value="Genomic_DNA"/>
</dbReference>
<evidence type="ECO:0000256" key="1">
    <source>
        <dbReference type="SAM" id="MobiDB-lite"/>
    </source>
</evidence>
<evidence type="ECO:0000313" key="4">
    <source>
        <dbReference type="Proteomes" id="UP000244929"/>
    </source>
</evidence>
<keyword evidence="2" id="KW-1133">Transmembrane helix</keyword>
<feature type="region of interest" description="Disordered" evidence="1">
    <location>
        <begin position="71"/>
        <end position="239"/>
    </location>
</feature>
<keyword evidence="2" id="KW-0472">Membrane</keyword>
<dbReference type="RefSeq" id="WP_108777750.1">
    <property type="nucleotide sequence ID" value="NZ_CP029186.1"/>
</dbReference>
<reference evidence="3 4" key="1">
    <citation type="submission" date="2018-04" db="EMBL/GenBank/DDBJ databases">
        <title>Genome sequencing of Flavobacterium sp. HYN0059.</title>
        <authorList>
            <person name="Yi H."/>
            <person name="Baek C."/>
        </authorList>
    </citation>
    <scope>NUCLEOTIDE SEQUENCE [LARGE SCALE GENOMIC DNA]</scope>
    <source>
        <strain evidence="3 4">HYN0059</strain>
    </source>
</reference>
<sequence length="239" mass="25936">MENKKDIGKAFREKLDGLQKPAPDGGWDSISSQLGNIKKPSKFPWLRTTIVSLAVIIAIVLAYSLLGNKAESPEKDTKETVIAPENGQTKSVVTSGNAAATDNATTEDSRMVQSPSGNSLSGLTSPKTARTDESRQNVVASDKHITEYETQRPAAPDSNITTSIKENSPAAHEANAVKAAENEDNAYPDNRRGKLKPSTDYGADSLVIKKKPEKRDISKIADSLNKLYGREKKQSKRKN</sequence>
<dbReference type="Proteomes" id="UP000244929">
    <property type="component" value="Chromosome"/>
</dbReference>
<dbReference type="OrthoDB" id="1319616at2"/>
<feature type="compositionally biased region" description="Basic and acidic residues" evidence="1">
    <location>
        <begin position="1"/>
        <end position="17"/>
    </location>
</feature>
<evidence type="ECO:0000313" key="3">
    <source>
        <dbReference type="EMBL" id="AWH85045.1"/>
    </source>
</evidence>
<feature type="compositionally biased region" description="Polar residues" evidence="1">
    <location>
        <begin position="111"/>
        <end position="128"/>
    </location>
</feature>
<feature type="compositionally biased region" description="Low complexity" evidence="1">
    <location>
        <begin position="94"/>
        <end position="106"/>
    </location>
</feature>
<accession>A0A2S1QXD6</accession>
<feature type="transmembrane region" description="Helical" evidence="2">
    <location>
        <begin position="45"/>
        <end position="66"/>
    </location>
</feature>
<feature type="compositionally biased region" description="Low complexity" evidence="1">
    <location>
        <begin position="170"/>
        <end position="179"/>
    </location>
</feature>
<evidence type="ECO:0000256" key="2">
    <source>
        <dbReference type="SAM" id="Phobius"/>
    </source>
</evidence>
<dbReference type="AlphaFoldDB" id="A0A2S1QXD6"/>
<proteinExistence type="predicted"/>
<dbReference type="KEGG" id="falb:HYN59_07855"/>
<keyword evidence="2" id="KW-0812">Transmembrane</keyword>